<feature type="domain" description="EGF-like" evidence="2">
    <location>
        <begin position="107"/>
        <end position="139"/>
    </location>
</feature>
<keyword evidence="3" id="KW-1185">Reference proteome</keyword>
<dbReference type="PANTHER" id="PTHR24043">
    <property type="entry name" value="SCAVENGER RECEPTOR CLASS F"/>
    <property type="match status" value="1"/>
</dbReference>
<dbReference type="GO" id="GO:0005044">
    <property type="term" value="F:scavenger receptor activity"/>
    <property type="evidence" value="ECO:0007669"/>
    <property type="project" value="InterPro"/>
</dbReference>
<name>A0A8B8BX62_CRAVI</name>
<proteinExistence type="predicted"/>
<organism evidence="3 4">
    <name type="scientific">Crassostrea virginica</name>
    <name type="common">Eastern oyster</name>
    <dbReference type="NCBI Taxonomy" id="6565"/>
    <lineage>
        <taxon>Eukaryota</taxon>
        <taxon>Metazoa</taxon>
        <taxon>Spiralia</taxon>
        <taxon>Lophotrochozoa</taxon>
        <taxon>Mollusca</taxon>
        <taxon>Bivalvia</taxon>
        <taxon>Autobranchia</taxon>
        <taxon>Pteriomorphia</taxon>
        <taxon>Ostreida</taxon>
        <taxon>Ostreoidea</taxon>
        <taxon>Ostreidae</taxon>
        <taxon>Crassostrea</taxon>
    </lineage>
</organism>
<dbReference type="InterPro" id="IPR000742">
    <property type="entry name" value="EGF"/>
</dbReference>
<evidence type="ECO:0000256" key="1">
    <source>
        <dbReference type="ARBA" id="ARBA00022536"/>
    </source>
</evidence>
<dbReference type="Proteomes" id="UP000694844">
    <property type="component" value="Chromosome 9"/>
</dbReference>
<accession>A0A8B8BX62</accession>
<dbReference type="RefSeq" id="XP_022307885.1">
    <property type="nucleotide sequence ID" value="XM_022452177.1"/>
</dbReference>
<feature type="domain" description="EGF-like" evidence="2">
    <location>
        <begin position="76"/>
        <end position="105"/>
    </location>
</feature>
<keyword evidence="1" id="KW-0245">EGF-like domain</keyword>
<dbReference type="AlphaFoldDB" id="A0A8B8BX62"/>
<evidence type="ECO:0000259" key="2">
    <source>
        <dbReference type="SMART" id="SM00181"/>
    </source>
</evidence>
<dbReference type="SMART" id="SM00181">
    <property type="entry name" value="EGF"/>
    <property type="match status" value="3"/>
</dbReference>
<reference evidence="4" key="1">
    <citation type="submission" date="2025-08" db="UniProtKB">
        <authorList>
            <consortium name="RefSeq"/>
        </authorList>
    </citation>
    <scope>IDENTIFICATION</scope>
    <source>
        <tissue evidence="4">Whole sample</tissue>
    </source>
</reference>
<dbReference type="InterPro" id="IPR042635">
    <property type="entry name" value="MEGF10/SREC1/2-like"/>
</dbReference>
<sequence length="207" mass="23769">MEDGKRCFKDTSYNGYIVTNPRSITCLYHGRYVIYYNNRTPPYPDGYSTYAFNELCEVEVHGCPTPGFYGENCHLPCPQNCQERHCHITDGTCQCKDGTYGFHCQYSCSRNCLYTNTCHKTTGNCPYGCRDGWKMSKCEAKCDNRKFGKDCEELCGNCVRREQCHHVNGTCLNGCDPGYQGLNCTKDLWELFGKTMSSCQWNLRIRL</sequence>
<protein>
    <submittedName>
        <fullName evidence="4">Platelet endothelial aggregation receptor 1-like</fullName>
    </submittedName>
</protein>
<dbReference type="GeneID" id="111113883"/>
<feature type="domain" description="EGF-like" evidence="2">
    <location>
        <begin position="150"/>
        <end position="185"/>
    </location>
</feature>
<evidence type="ECO:0000313" key="4">
    <source>
        <dbReference type="RefSeq" id="XP_022307885.1"/>
    </source>
</evidence>
<dbReference type="OrthoDB" id="6159004at2759"/>
<gene>
    <name evidence="4" type="primary">LOC111113883</name>
</gene>
<dbReference type="Gene3D" id="2.170.300.10">
    <property type="entry name" value="Tie2 ligand-binding domain superfamily"/>
    <property type="match status" value="1"/>
</dbReference>
<evidence type="ECO:0000313" key="3">
    <source>
        <dbReference type="Proteomes" id="UP000694844"/>
    </source>
</evidence>
<dbReference type="KEGG" id="cvn:111113883"/>